<evidence type="ECO:0000313" key="2">
    <source>
        <dbReference type="EMBL" id="MDP9870358.1"/>
    </source>
</evidence>
<feature type="compositionally biased region" description="Basic and acidic residues" evidence="1">
    <location>
        <begin position="93"/>
        <end position="103"/>
    </location>
</feature>
<reference evidence="2 3" key="1">
    <citation type="submission" date="2023-07" db="EMBL/GenBank/DDBJ databases">
        <title>Sequencing the genomes of 1000 actinobacteria strains.</title>
        <authorList>
            <person name="Klenk H.-P."/>
        </authorList>
    </citation>
    <scope>NUCLEOTIDE SEQUENCE [LARGE SCALE GENOMIC DNA]</scope>
    <source>
        <strain evidence="2 3">DSM 44109</strain>
    </source>
</reference>
<comment type="caution">
    <text evidence="2">The sequence shown here is derived from an EMBL/GenBank/DDBJ whole genome shotgun (WGS) entry which is preliminary data.</text>
</comment>
<gene>
    <name evidence="2" type="ORF">J2S55_009696</name>
</gene>
<evidence type="ECO:0000256" key="1">
    <source>
        <dbReference type="SAM" id="MobiDB-lite"/>
    </source>
</evidence>
<protein>
    <submittedName>
        <fullName evidence="2">Uncharacterized protein</fullName>
    </submittedName>
</protein>
<accession>A0ABT9RM34</accession>
<keyword evidence="3" id="KW-1185">Reference proteome</keyword>
<dbReference type="Proteomes" id="UP001230426">
    <property type="component" value="Unassembled WGS sequence"/>
</dbReference>
<evidence type="ECO:0000313" key="3">
    <source>
        <dbReference type="Proteomes" id="UP001230426"/>
    </source>
</evidence>
<name>A0ABT9RM34_9ACTN</name>
<feature type="region of interest" description="Disordered" evidence="1">
    <location>
        <begin position="160"/>
        <end position="179"/>
    </location>
</feature>
<feature type="region of interest" description="Disordered" evidence="1">
    <location>
        <begin position="88"/>
        <end position="116"/>
    </location>
</feature>
<dbReference type="RefSeq" id="WP_306876230.1">
    <property type="nucleotide sequence ID" value="NZ_JAUSRB010000004.1"/>
</dbReference>
<proteinExistence type="predicted"/>
<dbReference type="EMBL" id="JAUSRB010000004">
    <property type="protein sequence ID" value="MDP9870358.1"/>
    <property type="molecule type" value="Genomic_DNA"/>
</dbReference>
<sequence length="274" mass="30824">MPTTQRQRRHFVLAHSLTVAKPIMDTLRKNGLRSNNIIYLTSQTQLDGIDPKDACFIYGPSYLYSRCWNSQMRNRIYNLIEQGATVKPVPVRPEPKPEPKPEPIRPTARPTLSLAPSRRPFFSLSDSFGTALSSVSGGPNGTLASAPLDKDKLVEQLKSYAAGDKPTETAEPKPTPEPVYKEIFLGGPKHGQRKTDPNGPFGTYFVHTEPPQGFRLISSLSGINRSSASTTYPTKYRRQEVEIFGAKVNFWIAEDLWNDRNQLMRDFVLFQLEV</sequence>
<organism evidence="2 3">
    <name type="scientific">Streptosporangium brasiliense</name>
    <dbReference type="NCBI Taxonomy" id="47480"/>
    <lineage>
        <taxon>Bacteria</taxon>
        <taxon>Bacillati</taxon>
        <taxon>Actinomycetota</taxon>
        <taxon>Actinomycetes</taxon>
        <taxon>Streptosporangiales</taxon>
        <taxon>Streptosporangiaceae</taxon>
        <taxon>Streptosporangium</taxon>
    </lineage>
</organism>